<proteinExistence type="inferred from homology"/>
<sequence length="211" mass="22375">MATPDHPPSQRICLAALAGAHGVRGAVRLKSFTDDPAAITRYGPLYLGDSDRQIELRLLSPVKGGWTAAITGIHDRDAAQALSGTRLYIDRALLDAAADEPDSSADTNESSDGESSDSESSDSYFLVDLIGLKARAPDGRDLGMVRAVHDFGGGDLLDISLHEAAPGLGKSILIPFDRQFVPEVALKAGYLVLDLAAWLALQSDHGPETDR</sequence>
<gene>
    <name evidence="5 9" type="primary">rimM</name>
    <name evidence="9" type="ORF">JCM17846_24200</name>
</gene>
<keyword evidence="10" id="KW-1185">Reference proteome</keyword>
<keyword evidence="4 5" id="KW-0143">Chaperone</keyword>
<feature type="domain" description="Ribosome maturation factor RimM PRC barrel" evidence="8">
    <location>
        <begin position="127"/>
        <end position="196"/>
    </location>
</feature>
<comment type="subcellular location">
    <subcellularLocation>
        <location evidence="5">Cytoplasm</location>
    </subcellularLocation>
</comment>
<dbReference type="InterPro" id="IPR011961">
    <property type="entry name" value="RimM"/>
</dbReference>
<evidence type="ECO:0000256" key="2">
    <source>
        <dbReference type="ARBA" id="ARBA00022517"/>
    </source>
</evidence>
<keyword evidence="3 5" id="KW-0698">rRNA processing</keyword>
<comment type="similarity">
    <text evidence="5">Belongs to the RimM family.</text>
</comment>
<dbReference type="PANTHER" id="PTHR33692:SF1">
    <property type="entry name" value="RIBOSOME MATURATION FACTOR RIMM"/>
    <property type="match status" value="1"/>
</dbReference>
<keyword evidence="2 5" id="KW-0690">Ribosome biogenesis</keyword>
<comment type="subunit">
    <text evidence="5">Binds ribosomal protein uS19.</text>
</comment>
<dbReference type="Pfam" id="PF24986">
    <property type="entry name" value="PRC_RimM"/>
    <property type="match status" value="1"/>
</dbReference>
<dbReference type="Pfam" id="PF01782">
    <property type="entry name" value="RimM"/>
    <property type="match status" value="1"/>
</dbReference>
<evidence type="ECO:0000259" key="8">
    <source>
        <dbReference type="Pfam" id="PF24986"/>
    </source>
</evidence>
<dbReference type="Gene3D" id="2.40.30.60">
    <property type="entry name" value="RimM"/>
    <property type="match status" value="1"/>
</dbReference>
<comment type="function">
    <text evidence="5">An accessory protein needed during the final step in the assembly of 30S ribosomal subunit, possibly for assembly of the head region. Essential for efficient processing of 16S rRNA. May be needed both before and after RbfA during the maturation of 16S rRNA. It has affinity for free ribosomal 30S subunits but not for 70S ribosomes.</text>
</comment>
<dbReference type="Gene3D" id="2.30.30.240">
    <property type="entry name" value="PRC-barrel domain"/>
    <property type="match status" value="1"/>
</dbReference>
<dbReference type="GO" id="GO:0042274">
    <property type="term" value="P:ribosomal small subunit biogenesis"/>
    <property type="evidence" value="ECO:0007669"/>
    <property type="project" value="UniProtKB-UniRule"/>
</dbReference>
<dbReference type="PANTHER" id="PTHR33692">
    <property type="entry name" value="RIBOSOME MATURATION FACTOR RIMM"/>
    <property type="match status" value="1"/>
</dbReference>
<accession>A0A5A7N9G5</accession>
<evidence type="ECO:0000256" key="3">
    <source>
        <dbReference type="ARBA" id="ARBA00022552"/>
    </source>
</evidence>
<dbReference type="GO" id="GO:0043022">
    <property type="term" value="F:ribosome binding"/>
    <property type="evidence" value="ECO:0007669"/>
    <property type="project" value="InterPro"/>
</dbReference>
<dbReference type="InterPro" id="IPR056792">
    <property type="entry name" value="PRC_RimM"/>
</dbReference>
<name>A0A5A7N9G5_9PROT</name>
<feature type="compositionally biased region" description="Acidic residues" evidence="6">
    <location>
        <begin position="99"/>
        <end position="120"/>
    </location>
</feature>
<comment type="caution">
    <text evidence="9">The sequence shown here is derived from an EMBL/GenBank/DDBJ whole genome shotgun (WGS) entry which is preliminary data.</text>
</comment>
<reference evidence="9 10" key="1">
    <citation type="submission" date="2019-09" db="EMBL/GenBank/DDBJ databases">
        <title>NBRP : Genome information of microbial organism related human and environment.</title>
        <authorList>
            <person name="Hattori M."/>
            <person name="Oshima K."/>
            <person name="Inaba H."/>
            <person name="Suda W."/>
            <person name="Sakamoto M."/>
            <person name="Iino T."/>
            <person name="Kitahara M."/>
            <person name="Oshida Y."/>
            <person name="Iida T."/>
            <person name="Kudo T."/>
            <person name="Itoh T."/>
            <person name="Ohkuma M."/>
        </authorList>
    </citation>
    <scope>NUCLEOTIDE SEQUENCE [LARGE SCALE GENOMIC DNA]</scope>
    <source>
        <strain evidence="9 10">Q-1</strain>
    </source>
</reference>
<dbReference type="SUPFAM" id="SSF50447">
    <property type="entry name" value="Translation proteins"/>
    <property type="match status" value="1"/>
</dbReference>
<dbReference type="EMBL" id="BKCN01000013">
    <property type="protein sequence ID" value="GER04738.1"/>
    <property type="molecule type" value="Genomic_DNA"/>
</dbReference>
<evidence type="ECO:0000256" key="5">
    <source>
        <dbReference type="HAMAP-Rule" id="MF_00014"/>
    </source>
</evidence>
<evidence type="ECO:0000256" key="6">
    <source>
        <dbReference type="SAM" id="MobiDB-lite"/>
    </source>
</evidence>
<evidence type="ECO:0000313" key="9">
    <source>
        <dbReference type="EMBL" id="GER04738.1"/>
    </source>
</evidence>
<dbReference type="GO" id="GO:0005840">
    <property type="term" value="C:ribosome"/>
    <property type="evidence" value="ECO:0007669"/>
    <property type="project" value="InterPro"/>
</dbReference>
<dbReference type="GO" id="GO:0005737">
    <property type="term" value="C:cytoplasm"/>
    <property type="evidence" value="ECO:0007669"/>
    <property type="project" value="UniProtKB-SubCell"/>
</dbReference>
<dbReference type="SUPFAM" id="SSF50346">
    <property type="entry name" value="PRC-barrel domain"/>
    <property type="match status" value="1"/>
</dbReference>
<dbReference type="InterPro" id="IPR009000">
    <property type="entry name" value="Transl_B-barrel_sf"/>
</dbReference>
<dbReference type="Proteomes" id="UP000324996">
    <property type="component" value="Unassembled WGS sequence"/>
</dbReference>
<evidence type="ECO:0000313" key="10">
    <source>
        <dbReference type="Proteomes" id="UP000324996"/>
    </source>
</evidence>
<dbReference type="GO" id="GO:0006364">
    <property type="term" value="P:rRNA processing"/>
    <property type="evidence" value="ECO:0007669"/>
    <property type="project" value="UniProtKB-UniRule"/>
</dbReference>
<dbReference type="InterPro" id="IPR036976">
    <property type="entry name" value="RimM_N_sf"/>
</dbReference>
<protein>
    <recommendedName>
        <fullName evidence="5">Ribosome maturation factor RimM</fullName>
    </recommendedName>
</protein>
<comment type="domain">
    <text evidence="5">The PRC barrel domain binds ribosomal protein uS19.</text>
</comment>
<dbReference type="InterPro" id="IPR011033">
    <property type="entry name" value="PRC_barrel-like_sf"/>
</dbReference>
<evidence type="ECO:0000259" key="7">
    <source>
        <dbReference type="Pfam" id="PF01782"/>
    </source>
</evidence>
<dbReference type="AlphaFoldDB" id="A0A5A7N9G5"/>
<feature type="domain" description="RimM N-terminal" evidence="7">
    <location>
        <begin position="14"/>
        <end position="92"/>
    </location>
</feature>
<evidence type="ECO:0000256" key="1">
    <source>
        <dbReference type="ARBA" id="ARBA00022490"/>
    </source>
</evidence>
<dbReference type="RefSeq" id="WP_042087136.1">
    <property type="nucleotide sequence ID" value="NZ_BKCN01000013.1"/>
</dbReference>
<keyword evidence="1 5" id="KW-0963">Cytoplasm</keyword>
<dbReference type="HAMAP" id="MF_00014">
    <property type="entry name" value="Ribosome_mat_RimM"/>
    <property type="match status" value="1"/>
</dbReference>
<dbReference type="InterPro" id="IPR002676">
    <property type="entry name" value="RimM_N"/>
</dbReference>
<feature type="region of interest" description="Disordered" evidence="6">
    <location>
        <begin position="99"/>
        <end position="121"/>
    </location>
</feature>
<evidence type="ECO:0000256" key="4">
    <source>
        <dbReference type="ARBA" id="ARBA00023186"/>
    </source>
</evidence>
<organism evidence="9 10">
    <name type="scientific">Iodidimonas nitroreducens</name>
    <dbReference type="NCBI Taxonomy" id="1236968"/>
    <lineage>
        <taxon>Bacteria</taxon>
        <taxon>Pseudomonadati</taxon>
        <taxon>Pseudomonadota</taxon>
        <taxon>Alphaproteobacteria</taxon>
        <taxon>Iodidimonadales</taxon>
        <taxon>Iodidimonadaceae</taxon>
        <taxon>Iodidimonas</taxon>
    </lineage>
</organism>